<dbReference type="Proteomes" id="UP000315540">
    <property type="component" value="Unassembled WGS sequence"/>
</dbReference>
<sequence>MKEEINIKERKPIWIVLSEFYLDTELQEHDFRYIAKIIINSPYSLEKVKEINVFEVFPVLQSNLLSVAGEWAGFNEEWLITEILSSLQNRNKLQELNIKAQFKIHKWMQKDYWEKIEQIYDQIKSGYH</sequence>
<evidence type="ECO:0000313" key="2">
    <source>
        <dbReference type="EMBL" id="TPN82316.1"/>
    </source>
</evidence>
<dbReference type="EMBL" id="VFWZ01000009">
    <property type="protein sequence ID" value="TPN82316.1"/>
    <property type="molecule type" value="Genomic_DNA"/>
</dbReference>
<evidence type="ECO:0000259" key="1">
    <source>
        <dbReference type="Pfam" id="PF23296"/>
    </source>
</evidence>
<keyword evidence="3" id="KW-1185">Reference proteome</keyword>
<comment type="caution">
    <text evidence="2">The sequence shown here is derived from an EMBL/GenBank/DDBJ whole genome shotgun (WGS) entry which is preliminary data.</text>
</comment>
<proteinExistence type="predicted"/>
<dbReference type="Pfam" id="PF23296">
    <property type="entry name" value="DUF7079"/>
    <property type="match status" value="1"/>
</dbReference>
<evidence type="ECO:0000313" key="3">
    <source>
        <dbReference type="Proteomes" id="UP000315540"/>
    </source>
</evidence>
<dbReference type="AlphaFoldDB" id="A0A504IVD7"/>
<feature type="domain" description="DUF7079" evidence="1">
    <location>
        <begin position="9"/>
        <end position="118"/>
    </location>
</feature>
<reference evidence="2 3" key="1">
    <citation type="submission" date="2019-06" db="EMBL/GenBank/DDBJ databases">
        <authorList>
            <person name="Meng X."/>
        </authorList>
    </citation>
    <scope>NUCLEOTIDE SEQUENCE [LARGE SCALE GENOMIC DNA]</scope>
    <source>
        <strain evidence="2 3">M625</strain>
    </source>
</reference>
<dbReference type="RefSeq" id="WP_140597247.1">
    <property type="nucleotide sequence ID" value="NZ_VFWZ01000009.1"/>
</dbReference>
<dbReference type="OrthoDB" id="8684941at2"/>
<gene>
    <name evidence="2" type="ORF">FHK87_23110</name>
</gene>
<accession>A0A504IVD7</accession>
<dbReference type="InterPro" id="IPR055507">
    <property type="entry name" value="DUF7079"/>
</dbReference>
<name>A0A504IVD7_9FLAO</name>
<organism evidence="2 3">
    <name type="scientific">Aquimarina algicola</name>
    <dbReference type="NCBI Taxonomy" id="2589995"/>
    <lineage>
        <taxon>Bacteria</taxon>
        <taxon>Pseudomonadati</taxon>
        <taxon>Bacteroidota</taxon>
        <taxon>Flavobacteriia</taxon>
        <taxon>Flavobacteriales</taxon>
        <taxon>Flavobacteriaceae</taxon>
        <taxon>Aquimarina</taxon>
    </lineage>
</organism>
<protein>
    <recommendedName>
        <fullName evidence="1">DUF7079 domain-containing protein</fullName>
    </recommendedName>
</protein>